<dbReference type="AlphaFoldDB" id="A0A8R1E5C7"/>
<organism evidence="1 2">
    <name type="scientific">Caenorhabditis japonica</name>
    <dbReference type="NCBI Taxonomy" id="281687"/>
    <lineage>
        <taxon>Eukaryota</taxon>
        <taxon>Metazoa</taxon>
        <taxon>Ecdysozoa</taxon>
        <taxon>Nematoda</taxon>
        <taxon>Chromadorea</taxon>
        <taxon>Rhabditida</taxon>
        <taxon>Rhabditina</taxon>
        <taxon>Rhabditomorpha</taxon>
        <taxon>Rhabditoidea</taxon>
        <taxon>Rhabditidae</taxon>
        <taxon>Peloderinae</taxon>
        <taxon>Caenorhabditis</taxon>
    </lineage>
</organism>
<reference evidence="1" key="2">
    <citation type="submission" date="2022-06" db="UniProtKB">
        <authorList>
            <consortium name="EnsemblMetazoa"/>
        </authorList>
    </citation>
    <scope>IDENTIFICATION</scope>
    <source>
        <strain evidence="1">DF5081</strain>
    </source>
</reference>
<keyword evidence="2" id="KW-1185">Reference proteome</keyword>
<evidence type="ECO:0000313" key="1">
    <source>
        <dbReference type="EnsemblMetazoa" id="CJA21076.1"/>
    </source>
</evidence>
<reference evidence="2" key="1">
    <citation type="submission" date="2010-08" db="EMBL/GenBank/DDBJ databases">
        <authorList>
            <consortium name="Caenorhabditis japonica Sequencing Consortium"/>
            <person name="Wilson R.K."/>
        </authorList>
    </citation>
    <scope>NUCLEOTIDE SEQUENCE [LARGE SCALE GENOMIC DNA]</scope>
    <source>
        <strain evidence="2">DF5081</strain>
    </source>
</reference>
<proteinExistence type="predicted"/>
<protein>
    <submittedName>
        <fullName evidence="1">Uncharacterized protein</fullName>
    </submittedName>
</protein>
<evidence type="ECO:0000313" key="2">
    <source>
        <dbReference type="Proteomes" id="UP000005237"/>
    </source>
</evidence>
<accession>A0A8R1E5C7</accession>
<dbReference type="EnsemblMetazoa" id="CJA21076.1">
    <property type="protein sequence ID" value="CJA21076.1"/>
    <property type="gene ID" value="WBGene00176648"/>
</dbReference>
<name>A0A8R1E5C7_CAEJA</name>
<dbReference type="Proteomes" id="UP000005237">
    <property type="component" value="Unassembled WGS sequence"/>
</dbReference>
<sequence>MVESAKRLGQRRRFEIDTRSVVSMIFTGGWQRSKRRISKWEKEVEVLAKPNFRGPPQSGAQVRAKAKAGVDPLFIKRNHGINVGSRSATRCSPKAAQVTVDTVDWMSEDKIRWVPREHARLVSAVQMGAKKGRREARRQAVNCAGVTETNYSMECLVDCSGMAVPEHESVTNRRLGPSWGRKESRRDVDTLLRARARRLERHRHVSSDK</sequence>